<dbReference type="InterPro" id="IPR045528">
    <property type="entry name" value="DO-GTPase2"/>
</dbReference>
<keyword evidence="2" id="KW-0614">Plasmid</keyword>
<proteinExistence type="predicted"/>
<reference evidence="2 3" key="1">
    <citation type="submission" date="2018-02" db="EMBL/GenBank/DDBJ databases">
        <title>Acetobacter orientalis genome.</title>
        <authorList>
            <person name="Nakashima N."/>
            <person name="Tamura T."/>
        </authorList>
    </citation>
    <scope>NUCLEOTIDE SEQUENCE [LARGE SCALE GENOMIC DNA]</scope>
    <source>
        <strain evidence="2 3">FAN1</strain>
        <plasmid evidence="3">paof1 fan1 dna</plasmid>
    </source>
</reference>
<sequence>MAENEVICANRECRIAQGGKCIEGHDDLAKCPYYGRKPDEIDDEQDNDVQDADATFDGVRLSKALPLERGCADKVLTMLPSRMIGVIGVHDSGKTSVIAGLFDLFQLGPVSNCTFAGSSTLHGLEIICHDARVASERDEPHSERTKRGEVRFYHIDMRRHGALQSLLIADRSGEEYEEVADFAANATDMFELRRADVITVLVDGRRLASLSDRADVMGAIPLIIQGMVENGAFLRKPNLAIVLTKDDVVQASPRKDRVEQDFRTIADGLRGAFADHFGEFGSFVTSASPKDMNVVRGAGLDEVLEFWIKPSAASRGVRSHHRSGRVFDNLAIEEIDFG</sequence>
<dbReference type="EMBL" id="AP018516">
    <property type="protein sequence ID" value="BBC81758.1"/>
    <property type="molecule type" value="Genomic_DNA"/>
</dbReference>
<dbReference type="AlphaFoldDB" id="A0A2Z5ZMA3"/>
<dbReference type="Pfam" id="PF19993">
    <property type="entry name" value="DO-GTPase2"/>
    <property type="match status" value="1"/>
</dbReference>
<gene>
    <name evidence="2" type="ORF">AcetOrient_orf00097p</name>
</gene>
<accession>A0A2Z5ZMA3</accession>
<feature type="domain" description="Double-GTPase 2" evidence="1">
    <location>
        <begin position="82"/>
        <end position="308"/>
    </location>
</feature>
<organism evidence="2 3">
    <name type="scientific">Acetobacter orientalis</name>
    <dbReference type="NCBI Taxonomy" id="146474"/>
    <lineage>
        <taxon>Bacteria</taxon>
        <taxon>Pseudomonadati</taxon>
        <taxon>Pseudomonadota</taxon>
        <taxon>Alphaproteobacteria</taxon>
        <taxon>Acetobacterales</taxon>
        <taxon>Acetobacteraceae</taxon>
        <taxon>Acetobacter</taxon>
    </lineage>
</organism>
<evidence type="ECO:0000313" key="2">
    <source>
        <dbReference type="EMBL" id="BBC81758.1"/>
    </source>
</evidence>
<geneLocation type="plasmid" evidence="3">
    <name>paof1 fan1 dna</name>
</geneLocation>
<protein>
    <recommendedName>
        <fullName evidence="1">Double-GTPase 2 domain-containing protein</fullName>
    </recommendedName>
</protein>
<dbReference type="InterPro" id="IPR027417">
    <property type="entry name" value="P-loop_NTPase"/>
</dbReference>
<dbReference type="KEGG" id="aot:AcetOri_orf00097p"/>
<name>A0A2Z5ZMA3_9PROT</name>
<evidence type="ECO:0000313" key="3">
    <source>
        <dbReference type="Proteomes" id="UP000270034"/>
    </source>
</evidence>
<dbReference type="SUPFAM" id="SSF52540">
    <property type="entry name" value="P-loop containing nucleoside triphosphate hydrolases"/>
    <property type="match status" value="1"/>
</dbReference>
<evidence type="ECO:0000259" key="1">
    <source>
        <dbReference type="Pfam" id="PF19993"/>
    </source>
</evidence>
<dbReference type="Gene3D" id="3.40.50.300">
    <property type="entry name" value="P-loop containing nucleotide triphosphate hydrolases"/>
    <property type="match status" value="1"/>
</dbReference>
<dbReference type="Proteomes" id="UP000270034">
    <property type="component" value="Plasmid pAOF1"/>
</dbReference>